<sequence length="321" mass="33667">MIKRRTFLGMSSLLAVPLISRANDYPRMPINLVTPLAAGDAADRAARLIGQELSKSLGVAVTVMNRPGAGGSLGTQAVIRAPKDGYTLLYAQNSPLTIRRVIDPEAANYDPLTDLTPLALTTRSPSVLVVHKDAPFKTIKEMVDLARQRSGGINIGNAGPGSVGEISVQLMNAAVGAPLNSVNYKGAAPAVTDLLGGYIDAVILALGAVSAHIRSGSLRALAISSPFPDFPAIPTLRKLGYNADLLGVWFGFFMPAGVPGHVIDTLLPALEQAARSPAVSAQLLPSGMTQEWGSRQALAEEIATEYRSIKELLGPTSKNGK</sequence>
<dbReference type="PANTHER" id="PTHR42928">
    <property type="entry name" value="TRICARBOXYLATE-BINDING PROTEIN"/>
    <property type="match status" value="1"/>
</dbReference>
<dbReference type="InterPro" id="IPR042100">
    <property type="entry name" value="Bug_dom1"/>
</dbReference>
<comment type="caution">
    <text evidence="3">The sequence shown here is derived from an EMBL/GenBank/DDBJ whole genome shotgun (WGS) entry which is preliminary data.</text>
</comment>
<dbReference type="SUPFAM" id="SSF53850">
    <property type="entry name" value="Periplasmic binding protein-like II"/>
    <property type="match status" value="1"/>
</dbReference>
<dbReference type="OrthoDB" id="8888533at2"/>
<dbReference type="AlphaFoldDB" id="A0A4Q7NI50"/>
<feature type="signal peptide" evidence="2">
    <location>
        <begin position="1"/>
        <end position="22"/>
    </location>
</feature>
<evidence type="ECO:0000313" key="3">
    <source>
        <dbReference type="EMBL" id="RZS84150.1"/>
    </source>
</evidence>
<name>A0A4Q7NI50_9BURK</name>
<evidence type="ECO:0000313" key="4">
    <source>
        <dbReference type="Proteomes" id="UP000292445"/>
    </source>
</evidence>
<proteinExistence type="inferred from homology"/>
<keyword evidence="3" id="KW-0675">Receptor</keyword>
<gene>
    <name evidence="3" type="ORF">EV675_0152</name>
</gene>
<dbReference type="Gene3D" id="3.40.190.150">
    <property type="entry name" value="Bordetella uptake gene, domain 1"/>
    <property type="match status" value="1"/>
</dbReference>
<dbReference type="EMBL" id="SGXC01000001">
    <property type="protein sequence ID" value="RZS84150.1"/>
    <property type="molecule type" value="Genomic_DNA"/>
</dbReference>
<comment type="similarity">
    <text evidence="1">Belongs to the UPF0065 (bug) family.</text>
</comment>
<feature type="chain" id="PRO_5020805483" evidence="2">
    <location>
        <begin position="23"/>
        <end position="321"/>
    </location>
</feature>
<evidence type="ECO:0000256" key="2">
    <source>
        <dbReference type="SAM" id="SignalP"/>
    </source>
</evidence>
<protein>
    <submittedName>
        <fullName evidence="3">Tripartite-type tricarboxylate transporter receptor subunit TctC</fullName>
    </submittedName>
</protein>
<dbReference type="PIRSF" id="PIRSF017082">
    <property type="entry name" value="YflP"/>
    <property type="match status" value="1"/>
</dbReference>
<dbReference type="CDD" id="cd07012">
    <property type="entry name" value="PBP2_Bug_TTT"/>
    <property type="match status" value="1"/>
</dbReference>
<organism evidence="3 4">
    <name type="scientific">Pigmentiphaga kullae</name>
    <dbReference type="NCBI Taxonomy" id="151784"/>
    <lineage>
        <taxon>Bacteria</taxon>
        <taxon>Pseudomonadati</taxon>
        <taxon>Pseudomonadota</taxon>
        <taxon>Betaproteobacteria</taxon>
        <taxon>Burkholderiales</taxon>
        <taxon>Alcaligenaceae</taxon>
        <taxon>Pigmentiphaga</taxon>
    </lineage>
</organism>
<dbReference type="Proteomes" id="UP000292445">
    <property type="component" value="Unassembled WGS sequence"/>
</dbReference>
<dbReference type="Gene3D" id="3.40.190.10">
    <property type="entry name" value="Periplasmic binding protein-like II"/>
    <property type="match status" value="1"/>
</dbReference>
<dbReference type="PANTHER" id="PTHR42928:SF5">
    <property type="entry name" value="BLR1237 PROTEIN"/>
    <property type="match status" value="1"/>
</dbReference>
<reference evidence="3 4" key="1">
    <citation type="submission" date="2019-02" db="EMBL/GenBank/DDBJ databases">
        <title>Genomic Encyclopedia of Type Strains, Phase IV (KMG-IV): sequencing the most valuable type-strain genomes for metagenomic binning, comparative biology and taxonomic classification.</title>
        <authorList>
            <person name="Goeker M."/>
        </authorList>
    </citation>
    <scope>NUCLEOTIDE SEQUENCE [LARGE SCALE GENOMIC DNA]</scope>
    <source>
        <strain evidence="3 4">K24</strain>
    </source>
</reference>
<keyword evidence="2" id="KW-0732">Signal</keyword>
<dbReference type="Pfam" id="PF03401">
    <property type="entry name" value="TctC"/>
    <property type="match status" value="1"/>
</dbReference>
<keyword evidence="4" id="KW-1185">Reference proteome</keyword>
<evidence type="ECO:0000256" key="1">
    <source>
        <dbReference type="ARBA" id="ARBA00006987"/>
    </source>
</evidence>
<dbReference type="InterPro" id="IPR005064">
    <property type="entry name" value="BUG"/>
</dbReference>
<accession>A0A4Q7NI50</accession>